<organism evidence="1 2">
    <name type="scientific">Nyssa sinensis</name>
    <dbReference type="NCBI Taxonomy" id="561372"/>
    <lineage>
        <taxon>Eukaryota</taxon>
        <taxon>Viridiplantae</taxon>
        <taxon>Streptophyta</taxon>
        <taxon>Embryophyta</taxon>
        <taxon>Tracheophyta</taxon>
        <taxon>Spermatophyta</taxon>
        <taxon>Magnoliopsida</taxon>
        <taxon>eudicotyledons</taxon>
        <taxon>Gunneridae</taxon>
        <taxon>Pentapetalae</taxon>
        <taxon>asterids</taxon>
        <taxon>Cornales</taxon>
        <taxon>Nyssaceae</taxon>
        <taxon>Nyssa</taxon>
    </lineage>
</organism>
<dbReference type="AlphaFoldDB" id="A0A5J5BKT4"/>
<accession>A0A5J5BKT4</accession>
<name>A0A5J5BKT4_9ASTE</name>
<sequence length="252" mass="27287">MRDIKNAARTMRSVRTERQQMGARSSWLLICQKIPHHCGDDTCTEHPELVRACASRGGKDMPPEVAKTCLQRWQSQASRANIASRDGRAKTSEVGLQRAISSRDSGASALRVDASRVGISRCGASGADTSRVGISRCGASGADTSRVGIFRCGASMPDTSRAEIRLSAADLLQHPPLQPYVLKIHLKSSRISSTSPRSPNIDDRSIMKDKCTIQILDKAFARPQLGDADHGLPQNGRECLERNLSIAVSSHS</sequence>
<dbReference type="EMBL" id="CM018035">
    <property type="protein sequence ID" value="KAA8542427.1"/>
    <property type="molecule type" value="Genomic_DNA"/>
</dbReference>
<proteinExistence type="predicted"/>
<gene>
    <name evidence="1" type="ORF">F0562_023437</name>
</gene>
<keyword evidence="2" id="KW-1185">Reference proteome</keyword>
<dbReference type="Proteomes" id="UP000325577">
    <property type="component" value="Linkage Group LG12"/>
</dbReference>
<protein>
    <submittedName>
        <fullName evidence="1">Uncharacterized protein</fullName>
    </submittedName>
</protein>
<reference evidence="1 2" key="1">
    <citation type="submission" date="2019-09" db="EMBL/GenBank/DDBJ databases">
        <title>A chromosome-level genome assembly of the Chinese tupelo Nyssa sinensis.</title>
        <authorList>
            <person name="Yang X."/>
            <person name="Kang M."/>
            <person name="Yang Y."/>
            <person name="Xiong H."/>
            <person name="Wang M."/>
            <person name="Zhang Z."/>
            <person name="Wang Z."/>
            <person name="Wu H."/>
            <person name="Ma T."/>
            <person name="Liu J."/>
            <person name="Xi Z."/>
        </authorList>
    </citation>
    <scope>NUCLEOTIDE SEQUENCE [LARGE SCALE GENOMIC DNA]</scope>
    <source>
        <strain evidence="1">J267</strain>
        <tissue evidence="1">Leaf</tissue>
    </source>
</reference>
<evidence type="ECO:0000313" key="1">
    <source>
        <dbReference type="EMBL" id="KAA8542427.1"/>
    </source>
</evidence>
<evidence type="ECO:0000313" key="2">
    <source>
        <dbReference type="Proteomes" id="UP000325577"/>
    </source>
</evidence>